<protein>
    <submittedName>
        <fullName evidence="2">Uncharacterized protein</fullName>
    </submittedName>
</protein>
<organism evidence="2">
    <name type="scientific">Euplotes harpa</name>
    <dbReference type="NCBI Taxonomy" id="151035"/>
    <lineage>
        <taxon>Eukaryota</taxon>
        <taxon>Sar</taxon>
        <taxon>Alveolata</taxon>
        <taxon>Ciliophora</taxon>
        <taxon>Intramacronucleata</taxon>
        <taxon>Spirotrichea</taxon>
        <taxon>Hypotrichia</taxon>
        <taxon>Euplotida</taxon>
        <taxon>Euplotidae</taxon>
        <taxon>Euplotes</taxon>
    </lineage>
</organism>
<gene>
    <name evidence="2" type="ORF">EHAR0213_LOCUS16784</name>
</gene>
<accession>A0A7S3JL73</accession>
<feature type="coiled-coil region" evidence="1">
    <location>
        <begin position="79"/>
        <end position="113"/>
    </location>
</feature>
<sequence length="168" mass="19162">MAHANSPYGTPADWYADTAVSIAFKQRDASNQAKICDIKLREAYKHVATLANVSQRVDCPHAQAVEEDARVVAGLLRELKEVSTEAAERQLENEEIQAEIARVRAEIVKKKMEIERYVKMKYKEISEAVLKNQMVMSKSSKDIKRSEGFQKRAYKNKRHMSSLNLFST</sequence>
<evidence type="ECO:0000313" key="2">
    <source>
        <dbReference type="EMBL" id="CAE0357865.1"/>
    </source>
</evidence>
<dbReference type="AlphaFoldDB" id="A0A7S3JL73"/>
<dbReference type="EMBL" id="HBII01039950">
    <property type="protein sequence ID" value="CAE0357865.1"/>
    <property type="molecule type" value="Transcribed_RNA"/>
</dbReference>
<name>A0A7S3JL73_9SPIT</name>
<proteinExistence type="predicted"/>
<keyword evidence="1" id="KW-0175">Coiled coil</keyword>
<evidence type="ECO:0000256" key="1">
    <source>
        <dbReference type="SAM" id="Coils"/>
    </source>
</evidence>
<reference evidence="2" key="1">
    <citation type="submission" date="2021-01" db="EMBL/GenBank/DDBJ databases">
        <authorList>
            <person name="Corre E."/>
            <person name="Pelletier E."/>
            <person name="Niang G."/>
            <person name="Scheremetjew M."/>
            <person name="Finn R."/>
            <person name="Kale V."/>
            <person name="Holt S."/>
            <person name="Cochrane G."/>
            <person name="Meng A."/>
            <person name="Brown T."/>
            <person name="Cohen L."/>
        </authorList>
    </citation>
    <scope>NUCLEOTIDE SEQUENCE</scope>
    <source>
        <strain evidence="2">FSP1.4</strain>
    </source>
</reference>